<protein>
    <recommendedName>
        <fullName evidence="3">Lipoprotein</fullName>
    </recommendedName>
</protein>
<dbReference type="AlphaFoldDB" id="A0A238K8R0"/>
<organism evidence="1 2">
    <name type="scientific">Maliponia aquimaris</name>
    <dbReference type="NCBI Taxonomy" id="1673631"/>
    <lineage>
        <taxon>Bacteria</taxon>
        <taxon>Pseudomonadati</taxon>
        <taxon>Pseudomonadota</taxon>
        <taxon>Alphaproteobacteria</taxon>
        <taxon>Rhodobacterales</taxon>
        <taxon>Paracoccaceae</taxon>
        <taxon>Maliponia</taxon>
    </lineage>
</organism>
<evidence type="ECO:0000313" key="1">
    <source>
        <dbReference type="EMBL" id="SMX39195.1"/>
    </source>
</evidence>
<evidence type="ECO:0008006" key="3">
    <source>
        <dbReference type="Google" id="ProtNLM"/>
    </source>
</evidence>
<dbReference type="Proteomes" id="UP000207598">
    <property type="component" value="Unassembled WGS sequence"/>
</dbReference>
<dbReference type="OrthoDB" id="7864349at2"/>
<dbReference type="PROSITE" id="PS51257">
    <property type="entry name" value="PROKAR_LIPOPROTEIN"/>
    <property type="match status" value="1"/>
</dbReference>
<name>A0A238K8R0_9RHOB</name>
<keyword evidence="2" id="KW-1185">Reference proteome</keyword>
<reference evidence="1 2" key="1">
    <citation type="submission" date="2017-05" db="EMBL/GenBank/DDBJ databases">
        <authorList>
            <person name="Song R."/>
            <person name="Chenine A.L."/>
            <person name="Ruprecht R.M."/>
        </authorList>
    </citation>
    <scope>NUCLEOTIDE SEQUENCE [LARGE SCALE GENOMIC DNA]</scope>
    <source>
        <strain evidence="1 2">CECT 8898</strain>
    </source>
</reference>
<dbReference type="EMBL" id="FXYF01000004">
    <property type="protein sequence ID" value="SMX39195.1"/>
    <property type="molecule type" value="Genomic_DNA"/>
</dbReference>
<sequence>MRVFPCVLLAGLAACDVAGPGFLGAPKVDRTVEGSRFSLRFRGDLVEAIRTSPEAFPRFEAVARKAGIAAQIESGCRAAWVEGDPSMMWIGLSCDGQPAPKMPRRPRTLYCDIDGADLRGGRMTGALTCSK</sequence>
<accession>A0A238K8R0</accession>
<proteinExistence type="predicted"/>
<gene>
    <name evidence="1" type="ORF">MAA8898_01928</name>
</gene>
<evidence type="ECO:0000313" key="2">
    <source>
        <dbReference type="Proteomes" id="UP000207598"/>
    </source>
</evidence>